<comment type="caution">
    <text evidence="6">The sequence shown here is derived from an EMBL/GenBank/DDBJ whole genome shotgun (WGS) entry which is preliminary data.</text>
</comment>
<feature type="domain" description="Beta-xylosidase C-terminal Concanavalin A-like" evidence="5">
    <location>
        <begin position="322"/>
        <end position="526"/>
    </location>
</feature>
<dbReference type="EMBL" id="JABKKE010000009">
    <property type="protein sequence ID" value="NPE14094.1"/>
    <property type="molecule type" value="Genomic_DNA"/>
</dbReference>
<dbReference type="Gene3D" id="2.115.10.20">
    <property type="entry name" value="Glycosyl hydrolase domain, family 43"/>
    <property type="match status" value="1"/>
</dbReference>
<dbReference type="GeneID" id="82157531"/>
<dbReference type="SUPFAM" id="SSF49899">
    <property type="entry name" value="Concanavalin A-like lectins/glucanases"/>
    <property type="match status" value="1"/>
</dbReference>
<dbReference type="InterPro" id="IPR051795">
    <property type="entry name" value="Glycosyl_Hydrlase_43"/>
</dbReference>
<dbReference type="Gene3D" id="2.60.120.200">
    <property type="match status" value="1"/>
</dbReference>
<dbReference type="Pfam" id="PF00756">
    <property type="entry name" value="Esterase"/>
    <property type="match status" value="1"/>
</dbReference>
<keyword evidence="4" id="KW-0732">Signal</keyword>
<dbReference type="PANTHER" id="PTHR42812:SF15">
    <property type="entry name" value="HYDROLASE, PUTATIVE (AFU_ORTHOLOGUE AFUA_2G00930)-RELATED"/>
    <property type="match status" value="1"/>
</dbReference>
<feature type="chain" id="PRO_5045067592" evidence="4">
    <location>
        <begin position="20"/>
        <end position="903"/>
    </location>
</feature>
<dbReference type="SUPFAM" id="SSF81296">
    <property type="entry name" value="E set domains"/>
    <property type="match status" value="1"/>
</dbReference>
<evidence type="ECO:0000259" key="5">
    <source>
        <dbReference type="Pfam" id="PF17851"/>
    </source>
</evidence>
<dbReference type="CDD" id="cd09001">
    <property type="entry name" value="GH43_FsAxh1-like"/>
    <property type="match status" value="1"/>
</dbReference>
<reference evidence="6 7" key="1">
    <citation type="submission" date="2020-05" db="EMBL/GenBank/DDBJ databases">
        <title>Distinct polysaccharide utilization as determinants for interspecies competition between intestinal Prevotella spp.</title>
        <authorList>
            <person name="Galvez E.J.C."/>
            <person name="Iljazovic A."/>
            <person name="Strowig T."/>
        </authorList>
    </citation>
    <scope>NUCLEOTIDE SEQUENCE [LARGE SCALE GENOMIC DNA]</scope>
    <source>
        <strain evidence="6 7">PROD</strain>
    </source>
</reference>
<keyword evidence="2" id="KW-0378">Hydrolase</keyword>
<evidence type="ECO:0000256" key="4">
    <source>
        <dbReference type="SAM" id="SignalP"/>
    </source>
</evidence>
<sequence length="903" mass="102419">MKKHFISALLMLWCLCSNATMVTNPMLWADVPDPDVIRVGDYYYMVTTTMHLMPGAPVMRSTDLAHWETVSYLFDRLTDSPKYDMNEGTVYGRGQWATSLKYHNGMFYALFAPNDNPGGDTYIYKTPDPTQGWTLHSRLKHFHDASLFFDDDDRVYVFSGTGRLQELNKDLTGLKPGGLDATVVRNDDEDNGLLEGSRVIKHNGKYYLLMISWPRGGKRRQLCYRADNIAGPYEKKKILEDNFAGFPYVGQGTIVDGADGNWYGIIFQDRGGVGRVLTLSPCRWIDGWPMLGDSDGKVPVVMPAVPTKVKDNGVRKVSLVSSDGFDSDKLGLHWQWNHNPVDNAWSLTERKGWLRLKTSRVVNNLYAAPNTISQRMEGPKCSAAVTLDITDMKDGDRAGFAAFNGHSGIVTIGRDGKNTWIAMTSAVVDLDNRTKAITKVTEEELERVTGITSQTVFLRIDADFNLHKDLATFYYSTDGEHWTEIGKPYKMQFDYRRLFMGTRFAIFNYATKKAGGYVDVDDFSYRCDEKDYGHQETEYIMKNTTAAVDNVPGNDFPRLDSNRRAWFRLRAPEAQRVQVDICGKKYDMKRDAQGMWTGCTDPLVVGFHYYFLVVDGVSMVDPATDTFFGCCRQSGGIEVPEGDEGNYYRPQRGVAKGQVRSVQYYSESTGRWRRAMVYTPAEYETKTKKRYPVLYLQHGMGEDETGWSKQGMMQNIMDNRIAAGTCEPMIVVMESGDVEAPFVPRRGKDVNEERSHYGESFYKALLNDLIPMIESTFRCRTDRDSRAMAGLSWGGHQTFHTVLPNLDKFAYIGTFSGALFGVDVKTCFNGVFADADKFNSQIHYFFMGCGSEENFGTGGMVDNLKKLGINVVYYESPGTHHEWLTWRRCFNEFVPHLFKNKKK</sequence>
<dbReference type="Gene3D" id="2.60.40.10">
    <property type="entry name" value="Immunoglobulins"/>
    <property type="match status" value="1"/>
</dbReference>
<dbReference type="InterPro" id="IPR013783">
    <property type="entry name" value="Ig-like_fold"/>
</dbReference>
<dbReference type="InterPro" id="IPR014756">
    <property type="entry name" value="Ig_E-set"/>
</dbReference>
<organism evidence="6 7">
    <name type="scientific">Xylanibacter rodentium</name>
    <dbReference type="NCBI Taxonomy" id="2736289"/>
    <lineage>
        <taxon>Bacteria</taxon>
        <taxon>Pseudomonadati</taxon>
        <taxon>Bacteroidota</taxon>
        <taxon>Bacteroidia</taxon>
        <taxon>Bacteroidales</taxon>
        <taxon>Prevotellaceae</taxon>
        <taxon>Xylanibacter</taxon>
    </lineage>
</organism>
<dbReference type="Pfam" id="PF04616">
    <property type="entry name" value="Glyco_hydro_43"/>
    <property type="match status" value="1"/>
</dbReference>
<dbReference type="InterPro" id="IPR000801">
    <property type="entry name" value="Esterase-like"/>
</dbReference>
<dbReference type="CDD" id="cd02858">
    <property type="entry name" value="E_set_Esterase_N"/>
    <property type="match status" value="1"/>
</dbReference>
<evidence type="ECO:0000256" key="2">
    <source>
        <dbReference type="ARBA" id="ARBA00022801"/>
    </source>
</evidence>
<dbReference type="InterPro" id="IPR013320">
    <property type="entry name" value="ConA-like_dom_sf"/>
</dbReference>
<dbReference type="InterPro" id="IPR006710">
    <property type="entry name" value="Glyco_hydro_43"/>
</dbReference>
<dbReference type="SUPFAM" id="SSF53474">
    <property type="entry name" value="alpha/beta-Hydrolases"/>
    <property type="match status" value="1"/>
</dbReference>
<accession>A0ABX2ATV1</accession>
<dbReference type="SUPFAM" id="SSF75005">
    <property type="entry name" value="Arabinanase/levansucrase/invertase"/>
    <property type="match status" value="1"/>
</dbReference>
<dbReference type="PANTHER" id="PTHR42812">
    <property type="entry name" value="BETA-XYLOSIDASE"/>
    <property type="match status" value="1"/>
</dbReference>
<gene>
    <name evidence="6" type="ORF">HPS55_07110</name>
</gene>
<keyword evidence="3" id="KW-0326">Glycosidase</keyword>
<proteinExistence type="inferred from homology"/>
<protein>
    <submittedName>
        <fullName evidence="6">Family 43 glycosylhydrolase</fullName>
    </submittedName>
</protein>
<name>A0ABX2ATV1_9BACT</name>
<dbReference type="Proteomes" id="UP001193734">
    <property type="component" value="Unassembled WGS sequence"/>
</dbReference>
<feature type="signal peptide" evidence="4">
    <location>
        <begin position="1"/>
        <end position="19"/>
    </location>
</feature>
<evidence type="ECO:0000256" key="1">
    <source>
        <dbReference type="ARBA" id="ARBA00009865"/>
    </source>
</evidence>
<dbReference type="Pfam" id="PF17851">
    <property type="entry name" value="GH43_C2"/>
    <property type="match status" value="1"/>
</dbReference>
<dbReference type="Gene3D" id="3.40.50.1820">
    <property type="entry name" value="alpha/beta hydrolase"/>
    <property type="match status" value="1"/>
</dbReference>
<comment type="similarity">
    <text evidence="1">Belongs to the glycosyl hydrolase 43 family.</text>
</comment>
<dbReference type="InterPro" id="IPR041542">
    <property type="entry name" value="GH43_C2"/>
</dbReference>
<evidence type="ECO:0000256" key="3">
    <source>
        <dbReference type="ARBA" id="ARBA00023295"/>
    </source>
</evidence>
<dbReference type="RefSeq" id="WP_172176317.1">
    <property type="nucleotide sequence ID" value="NZ_CASGIA010000015.1"/>
</dbReference>
<evidence type="ECO:0000313" key="7">
    <source>
        <dbReference type="Proteomes" id="UP001193734"/>
    </source>
</evidence>
<dbReference type="InterPro" id="IPR023296">
    <property type="entry name" value="Glyco_hydro_beta-prop_sf"/>
</dbReference>
<evidence type="ECO:0000313" key="6">
    <source>
        <dbReference type="EMBL" id="NPE14094.1"/>
    </source>
</evidence>
<dbReference type="InterPro" id="IPR029058">
    <property type="entry name" value="AB_hydrolase_fold"/>
</dbReference>
<keyword evidence="7" id="KW-1185">Reference proteome</keyword>